<feature type="region of interest" description="Disordered" evidence="1">
    <location>
        <begin position="123"/>
        <end position="142"/>
    </location>
</feature>
<feature type="non-terminal residue" evidence="2">
    <location>
        <position position="1"/>
    </location>
</feature>
<proteinExistence type="predicted"/>
<evidence type="ECO:0000313" key="3">
    <source>
        <dbReference type="Proteomes" id="UP000235965"/>
    </source>
</evidence>
<dbReference type="STRING" id="105785.A0A2J7RQF0"/>
<evidence type="ECO:0008006" key="4">
    <source>
        <dbReference type="Google" id="ProtNLM"/>
    </source>
</evidence>
<reference evidence="2 3" key="1">
    <citation type="submission" date="2017-12" db="EMBL/GenBank/DDBJ databases">
        <title>Hemimetabolous genomes reveal molecular basis of termite eusociality.</title>
        <authorList>
            <person name="Harrison M.C."/>
            <person name="Jongepier E."/>
            <person name="Robertson H.M."/>
            <person name="Arning N."/>
            <person name="Bitard-Feildel T."/>
            <person name="Chao H."/>
            <person name="Childers C.P."/>
            <person name="Dinh H."/>
            <person name="Doddapaneni H."/>
            <person name="Dugan S."/>
            <person name="Gowin J."/>
            <person name="Greiner C."/>
            <person name="Han Y."/>
            <person name="Hu H."/>
            <person name="Hughes D.S.T."/>
            <person name="Huylmans A.-K."/>
            <person name="Kemena C."/>
            <person name="Kremer L.P.M."/>
            <person name="Lee S.L."/>
            <person name="Lopez-Ezquerra A."/>
            <person name="Mallet L."/>
            <person name="Monroy-Kuhn J.M."/>
            <person name="Moser A."/>
            <person name="Murali S.C."/>
            <person name="Muzny D.M."/>
            <person name="Otani S."/>
            <person name="Piulachs M.-D."/>
            <person name="Poelchau M."/>
            <person name="Qu J."/>
            <person name="Schaub F."/>
            <person name="Wada-Katsumata A."/>
            <person name="Worley K.C."/>
            <person name="Xie Q."/>
            <person name="Ylla G."/>
            <person name="Poulsen M."/>
            <person name="Gibbs R.A."/>
            <person name="Schal C."/>
            <person name="Richards S."/>
            <person name="Belles X."/>
            <person name="Korb J."/>
            <person name="Bornberg-Bauer E."/>
        </authorList>
    </citation>
    <scope>NUCLEOTIDE SEQUENCE [LARGE SCALE GENOMIC DNA]</scope>
    <source>
        <tissue evidence="2">Whole body</tissue>
    </source>
</reference>
<dbReference type="AlphaFoldDB" id="A0A2J7RQF0"/>
<dbReference type="InterPro" id="IPR036397">
    <property type="entry name" value="RNaseH_sf"/>
</dbReference>
<accession>A0A2J7RQF0</accession>
<dbReference type="EMBL" id="NEVH01001338">
    <property type="protein sequence ID" value="PNF43055.1"/>
    <property type="molecule type" value="Genomic_DNA"/>
</dbReference>
<dbReference type="PANTHER" id="PTHR46060">
    <property type="entry name" value="MARINER MOS1 TRANSPOSASE-LIKE PROTEIN"/>
    <property type="match status" value="1"/>
</dbReference>
<dbReference type="PANTHER" id="PTHR46060:SF1">
    <property type="entry name" value="MARINER MOS1 TRANSPOSASE-LIKE PROTEIN"/>
    <property type="match status" value="1"/>
</dbReference>
<evidence type="ECO:0000256" key="1">
    <source>
        <dbReference type="SAM" id="MobiDB-lite"/>
    </source>
</evidence>
<dbReference type="InterPro" id="IPR052709">
    <property type="entry name" value="Transposase-MT_Hybrid"/>
</dbReference>
<protein>
    <recommendedName>
        <fullName evidence="4">Mariner Mos1 transposase</fullName>
    </recommendedName>
</protein>
<organism evidence="2 3">
    <name type="scientific">Cryptotermes secundus</name>
    <dbReference type="NCBI Taxonomy" id="105785"/>
    <lineage>
        <taxon>Eukaryota</taxon>
        <taxon>Metazoa</taxon>
        <taxon>Ecdysozoa</taxon>
        <taxon>Arthropoda</taxon>
        <taxon>Hexapoda</taxon>
        <taxon>Insecta</taxon>
        <taxon>Pterygota</taxon>
        <taxon>Neoptera</taxon>
        <taxon>Polyneoptera</taxon>
        <taxon>Dictyoptera</taxon>
        <taxon>Blattodea</taxon>
        <taxon>Blattoidea</taxon>
        <taxon>Termitoidae</taxon>
        <taxon>Kalotermitidae</taxon>
        <taxon>Cryptotermitinae</taxon>
        <taxon>Cryptotermes</taxon>
    </lineage>
</organism>
<name>A0A2J7RQF0_9NEOP</name>
<dbReference type="Pfam" id="PF01359">
    <property type="entry name" value="Transposase_1"/>
    <property type="match status" value="1"/>
</dbReference>
<dbReference type="GO" id="GO:0003676">
    <property type="term" value="F:nucleic acid binding"/>
    <property type="evidence" value="ECO:0007669"/>
    <property type="project" value="InterPro"/>
</dbReference>
<evidence type="ECO:0000313" key="2">
    <source>
        <dbReference type="EMBL" id="PNF43055.1"/>
    </source>
</evidence>
<dbReference type="Gene3D" id="3.30.420.10">
    <property type="entry name" value="Ribonuclease H-like superfamily/Ribonuclease H"/>
    <property type="match status" value="1"/>
</dbReference>
<gene>
    <name evidence="2" type="ORF">B7P43_G04736</name>
</gene>
<dbReference type="InterPro" id="IPR001888">
    <property type="entry name" value="Transposase_1"/>
</dbReference>
<comment type="caution">
    <text evidence="2">The sequence shown here is derived from an EMBL/GenBank/DDBJ whole genome shotgun (WGS) entry which is preliminary data.</text>
</comment>
<dbReference type="Proteomes" id="UP000235965">
    <property type="component" value="Unassembled WGS sequence"/>
</dbReference>
<dbReference type="InParanoid" id="A0A2J7RQF0"/>
<keyword evidence="3" id="KW-1185">Reference proteome</keyword>
<sequence length="245" mass="27717">REGRVSLQDDARPGQDHRVITPDVIAALGGHIRANRRITVEEISLLMGISHGSIHVIVTKHLLYRKICAQWVPHQLTEEQKTQRMAASLGHLQRYHEEEYVFCPVLPLGTKLGATIFNPRAKGRTKQWKHVNSPPPKKSKAVHTSSGKVMMTFFFDCKGTLLVEFPEHGATISAQRYEDTLQKLRRTIKSKRPGILSNGIILLHDNARPHTANSVRSYRDLVGKCFNISPRPQISPHVIFTFLET</sequence>